<dbReference type="eggNOG" id="COG1416">
    <property type="taxonomic scope" value="Bacteria"/>
</dbReference>
<dbReference type="SUPFAM" id="SSF75169">
    <property type="entry name" value="DsrEFH-like"/>
    <property type="match status" value="1"/>
</dbReference>
<dbReference type="PANTHER" id="PTHR37691">
    <property type="entry name" value="BLR3518 PROTEIN"/>
    <property type="match status" value="1"/>
</dbReference>
<dbReference type="KEGG" id="cpas:Clopa_1964"/>
<dbReference type="PANTHER" id="PTHR37691:SF1">
    <property type="entry name" value="BLR3518 PROTEIN"/>
    <property type="match status" value="1"/>
</dbReference>
<dbReference type="PATRIC" id="fig|86416.3.peg.1934"/>
<keyword evidence="2" id="KW-1185">Reference proteome</keyword>
<protein>
    <submittedName>
        <fullName evidence="1">Uncharacterized protein</fullName>
    </submittedName>
</protein>
<dbReference type="EMBL" id="CP003261">
    <property type="protein sequence ID" value="AGK96858.1"/>
    <property type="molecule type" value="Genomic_DNA"/>
</dbReference>
<dbReference type="InterPro" id="IPR027396">
    <property type="entry name" value="DsrEFH-like"/>
</dbReference>
<evidence type="ECO:0000313" key="1">
    <source>
        <dbReference type="EMBL" id="AGK96858.1"/>
    </source>
</evidence>
<proteinExistence type="predicted"/>
<dbReference type="OrthoDB" id="6412948at2"/>
<dbReference type="Proteomes" id="UP000013523">
    <property type="component" value="Chromosome"/>
</dbReference>
<dbReference type="RefSeq" id="WP_015615176.1">
    <property type="nucleotide sequence ID" value="NC_021182.1"/>
</dbReference>
<dbReference type="Gene3D" id="3.40.1260.10">
    <property type="entry name" value="DsrEFH-like"/>
    <property type="match status" value="1"/>
</dbReference>
<reference evidence="1 2" key="1">
    <citation type="submission" date="2012-01" db="EMBL/GenBank/DDBJ databases">
        <title>Complete sequence of chromosome of Clostridium pasteurianum BC1.</title>
        <authorList>
            <consortium name="US DOE Joint Genome Institute"/>
            <person name="Lucas S."/>
            <person name="Han J."/>
            <person name="Lapidus A."/>
            <person name="Cheng J.-F."/>
            <person name="Goodwin L."/>
            <person name="Pitluck S."/>
            <person name="Peters L."/>
            <person name="Mikhailova N."/>
            <person name="Teshima H."/>
            <person name="Detter J.C."/>
            <person name="Han C."/>
            <person name="Tapia R."/>
            <person name="Land M."/>
            <person name="Hauser L."/>
            <person name="Kyrpides N."/>
            <person name="Ivanova N."/>
            <person name="Pagani I."/>
            <person name="Dunn J."/>
            <person name="Taghavi S."/>
            <person name="Francis A."/>
            <person name="van der Lelie D."/>
            <person name="Woyke T."/>
        </authorList>
    </citation>
    <scope>NUCLEOTIDE SEQUENCE [LARGE SCALE GENOMIC DNA]</scope>
    <source>
        <strain evidence="1 2">BC1</strain>
    </source>
</reference>
<dbReference type="STRING" id="86416.Clopa_1964"/>
<name>R4K2P2_CLOPA</name>
<sequence>MKETKVLFHIDELSKWKLLLGNINNLINALQNEIYNIEVVANAEAVKLYDFNNNFSSEEFHIMKDLNGKNVRFVACNNALKGHGIKRENLMTFVLVVPAGILELIDKQEEGYAYIKP</sequence>
<dbReference type="AlphaFoldDB" id="R4K2P2"/>
<dbReference type="InterPro" id="IPR003787">
    <property type="entry name" value="Sulphur_relay_DsrE/F-like"/>
</dbReference>
<dbReference type="HOGENOM" id="CLU_127515_3_1_9"/>
<gene>
    <name evidence="1" type="ORF">Clopa_1964</name>
</gene>
<organism evidence="1 2">
    <name type="scientific">Clostridium pasteurianum BC1</name>
    <dbReference type="NCBI Taxonomy" id="86416"/>
    <lineage>
        <taxon>Bacteria</taxon>
        <taxon>Bacillati</taxon>
        <taxon>Bacillota</taxon>
        <taxon>Clostridia</taxon>
        <taxon>Eubacteriales</taxon>
        <taxon>Clostridiaceae</taxon>
        <taxon>Clostridium</taxon>
    </lineage>
</organism>
<accession>R4K2P2</accession>
<dbReference type="Pfam" id="PF02635">
    <property type="entry name" value="DsrE"/>
    <property type="match status" value="1"/>
</dbReference>
<evidence type="ECO:0000313" key="2">
    <source>
        <dbReference type="Proteomes" id="UP000013523"/>
    </source>
</evidence>